<proteinExistence type="predicted"/>
<protein>
    <submittedName>
        <fullName evidence="2">Uncharacterized protein</fullName>
    </submittedName>
</protein>
<evidence type="ECO:0000313" key="3">
    <source>
        <dbReference type="Proteomes" id="UP000008370"/>
    </source>
</evidence>
<name>K5UN09_PHACS</name>
<keyword evidence="1" id="KW-1133">Transmembrane helix</keyword>
<keyword evidence="1" id="KW-0472">Membrane</keyword>
<keyword evidence="3" id="KW-1185">Reference proteome</keyword>
<sequence>MGQAGRNTGGLLVVNLLCILKSQGIQDSYRQLGSALTTTFLAVALAPLCINSFIPPYMQLP</sequence>
<dbReference type="Proteomes" id="UP000008370">
    <property type="component" value="Unassembled WGS sequence"/>
</dbReference>
<dbReference type="KEGG" id="pco:PHACADRAFT_263085"/>
<dbReference type="HOGENOM" id="CLU_2923385_0_0_1"/>
<dbReference type="GeneID" id="18918459"/>
<evidence type="ECO:0000313" key="2">
    <source>
        <dbReference type="EMBL" id="EKM51111.1"/>
    </source>
</evidence>
<organism evidence="2 3">
    <name type="scientific">Phanerochaete carnosa (strain HHB-10118-sp)</name>
    <name type="common">White-rot fungus</name>
    <name type="synonym">Peniophora carnosa</name>
    <dbReference type="NCBI Taxonomy" id="650164"/>
    <lineage>
        <taxon>Eukaryota</taxon>
        <taxon>Fungi</taxon>
        <taxon>Dikarya</taxon>
        <taxon>Basidiomycota</taxon>
        <taxon>Agaricomycotina</taxon>
        <taxon>Agaricomycetes</taxon>
        <taxon>Polyporales</taxon>
        <taxon>Phanerochaetaceae</taxon>
        <taxon>Phanerochaete</taxon>
    </lineage>
</organism>
<dbReference type="RefSeq" id="XP_007400267.1">
    <property type="nucleotide sequence ID" value="XM_007400205.1"/>
</dbReference>
<dbReference type="EMBL" id="JH930477">
    <property type="protein sequence ID" value="EKM51111.1"/>
    <property type="molecule type" value="Genomic_DNA"/>
</dbReference>
<dbReference type="AlphaFoldDB" id="K5UN09"/>
<reference evidence="2 3" key="1">
    <citation type="journal article" date="2012" name="BMC Genomics">
        <title>Comparative genomics of the white-rot fungi, Phanerochaete carnosa and P. chrysosporium, to elucidate the genetic basis of the distinct wood types they colonize.</title>
        <authorList>
            <person name="Suzuki H."/>
            <person name="MacDonald J."/>
            <person name="Syed K."/>
            <person name="Salamov A."/>
            <person name="Hori C."/>
            <person name="Aerts A."/>
            <person name="Henrissat B."/>
            <person name="Wiebenga A."/>
            <person name="vanKuyk P.A."/>
            <person name="Barry K."/>
            <person name="Lindquist E."/>
            <person name="LaButti K."/>
            <person name="Lapidus A."/>
            <person name="Lucas S."/>
            <person name="Coutinho P."/>
            <person name="Gong Y."/>
            <person name="Samejima M."/>
            <person name="Mahadevan R."/>
            <person name="Abou-Zaid M."/>
            <person name="de Vries R.P."/>
            <person name="Igarashi K."/>
            <person name="Yadav J.S."/>
            <person name="Grigoriev I.V."/>
            <person name="Master E.R."/>
        </authorList>
    </citation>
    <scope>NUCLEOTIDE SEQUENCE [LARGE SCALE GENOMIC DNA]</scope>
    <source>
        <strain evidence="2 3">HHB-10118-sp</strain>
    </source>
</reference>
<dbReference type="InParanoid" id="K5UN09"/>
<gene>
    <name evidence="2" type="ORF">PHACADRAFT_263085</name>
</gene>
<feature type="transmembrane region" description="Helical" evidence="1">
    <location>
        <begin position="34"/>
        <end position="54"/>
    </location>
</feature>
<accession>K5UN09</accession>
<evidence type="ECO:0000256" key="1">
    <source>
        <dbReference type="SAM" id="Phobius"/>
    </source>
</evidence>
<keyword evidence="1" id="KW-0812">Transmembrane</keyword>